<organism evidence="1 2">
    <name type="scientific">Ectothiorhodosinus mongolicus</name>
    <dbReference type="NCBI Taxonomy" id="233100"/>
    <lineage>
        <taxon>Bacteria</taxon>
        <taxon>Pseudomonadati</taxon>
        <taxon>Pseudomonadota</taxon>
        <taxon>Gammaproteobacteria</taxon>
        <taxon>Chromatiales</taxon>
        <taxon>Ectothiorhodospiraceae</taxon>
        <taxon>Ectothiorhodosinus</taxon>
    </lineage>
</organism>
<evidence type="ECO:0000313" key="1">
    <source>
        <dbReference type="EMBL" id="SIT69899.1"/>
    </source>
</evidence>
<proteinExistence type="predicted"/>
<protein>
    <submittedName>
        <fullName evidence="1">Uncharacterized protein</fullName>
    </submittedName>
</protein>
<dbReference type="AlphaFoldDB" id="A0A1R3W0J7"/>
<reference evidence="1 2" key="1">
    <citation type="submission" date="2017-01" db="EMBL/GenBank/DDBJ databases">
        <authorList>
            <person name="Mah S.A."/>
            <person name="Swanson W.J."/>
            <person name="Moy G.W."/>
            <person name="Vacquier V.D."/>
        </authorList>
    </citation>
    <scope>NUCLEOTIDE SEQUENCE [LARGE SCALE GENOMIC DNA]</scope>
    <source>
        <strain evidence="1 2">M9</strain>
    </source>
</reference>
<dbReference type="EMBL" id="FTPK01000002">
    <property type="protein sequence ID" value="SIT69899.1"/>
    <property type="molecule type" value="Genomic_DNA"/>
</dbReference>
<sequence>MTKTQASCALPAGITIGVEGREIKMTMAIDKHILSGLLSCVNALTHGSVEKMDGNLQRRFNAQKRK</sequence>
<accession>A0A1R3W0J7</accession>
<gene>
    <name evidence="1" type="ORF">SAMN05216526_1186</name>
</gene>
<name>A0A1R3W0J7_9GAMM</name>
<evidence type="ECO:0000313" key="2">
    <source>
        <dbReference type="Proteomes" id="UP000223759"/>
    </source>
</evidence>
<keyword evidence="2" id="KW-1185">Reference proteome</keyword>
<dbReference type="Proteomes" id="UP000223759">
    <property type="component" value="Unassembled WGS sequence"/>
</dbReference>